<dbReference type="PROSITE" id="PS51935">
    <property type="entry name" value="NLPC_P60"/>
    <property type="match status" value="1"/>
</dbReference>
<dbReference type="Proteomes" id="UP000190951">
    <property type="component" value="Chromosome"/>
</dbReference>
<keyword evidence="3" id="KW-0378">Hydrolase</keyword>
<dbReference type="EMBL" id="CP096983">
    <property type="protein sequence ID" value="URZ13061.1"/>
    <property type="molecule type" value="Genomic_DNA"/>
</dbReference>
<evidence type="ECO:0000313" key="5">
    <source>
        <dbReference type="EMBL" id="URZ13061.1"/>
    </source>
</evidence>
<evidence type="ECO:0000313" key="6">
    <source>
        <dbReference type="Proteomes" id="UP000190951"/>
    </source>
</evidence>
<keyword evidence="4" id="KW-0788">Thiol protease</keyword>
<reference evidence="5 6" key="1">
    <citation type="submission" date="2022-04" db="EMBL/GenBank/DDBJ databases">
        <title>Genome sequence of C. roseum typestrain.</title>
        <authorList>
            <person name="Poehlein A."/>
            <person name="Schoch T."/>
            <person name="Duerre P."/>
            <person name="Daniel R."/>
        </authorList>
    </citation>
    <scope>NUCLEOTIDE SEQUENCE [LARGE SCALE GENOMIC DNA]</scope>
    <source>
        <strain evidence="5 6">DSM 7320</strain>
    </source>
</reference>
<dbReference type="PANTHER" id="PTHR47359:SF3">
    <property type="entry name" value="NLP_P60 DOMAIN-CONTAINING PROTEIN-RELATED"/>
    <property type="match status" value="1"/>
</dbReference>
<dbReference type="GO" id="GO:0006508">
    <property type="term" value="P:proteolysis"/>
    <property type="evidence" value="ECO:0007669"/>
    <property type="project" value="UniProtKB-KW"/>
</dbReference>
<dbReference type="InterPro" id="IPR051794">
    <property type="entry name" value="PG_Endopeptidase_C40"/>
</dbReference>
<dbReference type="InterPro" id="IPR000064">
    <property type="entry name" value="NLP_P60_dom"/>
</dbReference>
<organism evidence="5 6">
    <name type="scientific">Clostridium felsineum</name>
    <dbReference type="NCBI Taxonomy" id="36839"/>
    <lineage>
        <taxon>Bacteria</taxon>
        <taxon>Bacillati</taxon>
        <taxon>Bacillota</taxon>
        <taxon>Clostridia</taxon>
        <taxon>Eubacteriales</taxon>
        <taxon>Clostridiaceae</taxon>
        <taxon>Clostridium</taxon>
    </lineage>
</organism>
<dbReference type="AlphaFoldDB" id="A0A1S8L7R5"/>
<comment type="similarity">
    <text evidence="1">Belongs to the peptidase C40 family.</text>
</comment>
<evidence type="ECO:0000256" key="2">
    <source>
        <dbReference type="ARBA" id="ARBA00022670"/>
    </source>
</evidence>
<dbReference type="Pfam" id="PF00877">
    <property type="entry name" value="NLPC_P60"/>
    <property type="match status" value="1"/>
</dbReference>
<name>A0A1S8L7R5_9CLOT</name>
<gene>
    <name evidence="5" type="ORF">CROST_038110</name>
</gene>
<dbReference type="RefSeq" id="WP_242953969.1">
    <property type="nucleotide sequence ID" value="NZ_CP096983.1"/>
</dbReference>
<evidence type="ECO:0000256" key="1">
    <source>
        <dbReference type="ARBA" id="ARBA00007074"/>
    </source>
</evidence>
<proteinExistence type="inferred from homology"/>
<dbReference type="STRING" id="84029.CROST_17890"/>
<protein>
    <submittedName>
        <fullName evidence="5">Uncharacterized protein</fullName>
    </submittedName>
</protein>
<accession>A0A1S8L7R5</accession>
<evidence type="ECO:0000256" key="3">
    <source>
        <dbReference type="ARBA" id="ARBA00022801"/>
    </source>
</evidence>
<dbReference type="InterPro" id="IPR038765">
    <property type="entry name" value="Papain-like_cys_pep_sf"/>
</dbReference>
<dbReference type="PANTHER" id="PTHR47359">
    <property type="entry name" value="PEPTIDOGLYCAN DL-ENDOPEPTIDASE CWLO"/>
    <property type="match status" value="1"/>
</dbReference>
<dbReference type="GO" id="GO:0008234">
    <property type="term" value="F:cysteine-type peptidase activity"/>
    <property type="evidence" value="ECO:0007669"/>
    <property type="project" value="UniProtKB-KW"/>
</dbReference>
<sequence length="165" mass="17946">MKKNFTTLLLSSSIIFIGTTLCTYNVQASKLSTTKNPAISTLNTYKTSTSSQGEDLVAYAETFIGVPYVWGGSSPSGFDCSGFVEYCYSHFGVCLPRITYDQVYMGTTVTDDLKPGDLLFFGPASSPYHVAIYAGNGQMVEAPHTGANVRLTPIRSYSIAKRIFK</sequence>
<dbReference type="KEGG" id="crw:CROST_038110"/>
<keyword evidence="2" id="KW-0645">Protease</keyword>
<evidence type="ECO:0000256" key="4">
    <source>
        <dbReference type="ARBA" id="ARBA00022807"/>
    </source>
</evidence>
<dbReference type="Gene3D" id="3.90.1720.10">
    <property type="entry name" value="endopeptidase domain like (from Nostoc punctiforme)"/>
    <property type="match status" value="1"/>
</dbReference>
<dbReference type="SUPFAM" id="SSF54001">
    <property type="entry name" value="Cysteine proteinases"/>
    <property type="match status" value="1"/>
</dbReference>
<keyword evidence="6" id="KW-1185">Reference proteome</keyword>